<comment type="caution">
    <text evidence="1">The sequence shown here is derived from an EMBL/GenBank/DDBJ whole genome shotgun (WGS) entry which is preliminary data.</text>
</comment>
<evidence type="ECO:0000313" key="2">
    <source>
        <dbReference type="Proteomes" id="UP000215914"/>
    </source>
</evidence>
<dbReference type="Proteomes" id="UP000215914">
    <property type="component" value="Unassembled WGS sequence"/>
</dbReference>
<protein>
    <submittedName>
        <fullName evidence="1">Uncharacterized protein</fullName>
    </submittedName>
</protein>
<reference evidence="1" key="2">
    <citation type="submission" date="2020-06" db="EMBL/GenBank/DDBJ databases">
        <title>Helianthus annuus Genome sequencing and assembly Release 2.</title>
        <authorList>
            <person name="Gouzy J."/>
            <person name="Langlade N."/>
            <person name="Munos S."/>
        </authorList>
    </citation>
    <scope>NUCLEOTIDE SEQUENCE</scope>
    <source>
        <tissue evidence="1">Leaves</tissue>
    </source>
</reference>
<accession>A0A9K3EQ64</accession>
<sequence>MTLNPSTITLKLKVNKSGRSSIRILFQPESIIEILFDSLNTGADLVNRLGEIRKVPTKPSHILTYKISTMLKTIQNKCTKNPNVTPICVTSSAPNGVTSSALNQSNTEEQKIYNFRI</sequence>
<reference evidence="1" key="1">
    <citation type="journal article" date="2017" name="Nature">
        <title>The sunflower genome provides insights into oil metabolism, flowering and Asterid evolution.</title>
        <authorList>
            <person name="Badouin H."/>
            <person name="Gouzy J."/>
            <person name="Grassa C.J."/>
            <person name="Murat F."/>
            <person name="Staton S.E."/>
            <person name="Cottret L."/>
            <person name="Lelandais-Briere C."/>
            <person name="Owens G.L."/>
            <person name="Carrere S."/>
            <person name="Mayjonade B."/>
            <person name="Legrand L."/>
            <person name="Gill N."/>
            <person name="Kane N.C."/>
            <person name="Bowers J.E."/>
            <person name="Hubner S."/>
            <person name="Bellec A."/>
            <person name="Berard A."/>
            <person name="Berges H."/>
            <person name="Blanchet N."/>
            <person name="Boniface M.C."/>
            <person name="Brunel D."/>
            <person name="Catrice O."/>
            <person name="Chaidir N."/>
            <person name="Claudel C."/>
            <person name="Donnadieu C."/>
            <person name="Faraut T."/>
            <person name="Fievet G."/>
            <person name="Helmstetter N."/>
            <person name="King M."/>
            <person name="Knapp S.J."/>
            <person name="Lai Z."/>
            <person name="Le Paslier M.C."/>
            <person name="Lippi Y."/>
            <person name="Lorenzon L."/>
            <person name="Mandel J.R."/>
            <person name="Marage G."/>
            <person name="Marchand G."/>
            <person name="Marquand E."/>
            <person name="Bret-Mestries E."/>
            <person name="Morien E."/>
            <person name="Nambeesan S."/>
            <person name="Nguyen T."/>
            <person name="Pegot-Espagnet P."/>
            <person name="Pouilly N."/>
            <person name="Raftis F."/>
            <person name="Sallet E."/>
            <person name="Schiex T."/>
            <person name="Thomas J."/>
            <person name="Vandecasteele C."/>
            <person name="Vares D."/>
            <person name="Vear F."/>
            <person name="Vautrin S."/>
            <person name="Crespi M."/>
            <person name="Mangin B."/>
            <person name="Burke J.M."/>
            <person name="Salse J."/>
            <person name="Munos S."/>
            <person name="Vincourt P."/>
            <person name="Rieseberg L.H."/>
            <person name="Langlade N.B."/>
        </authorList>
    </citation>
    <scope>NUCLEOTIDE SEQUENCE</scope>
    <source>
        <tissue evidence="1">Leaves</tissue>
    </source>
</reference>
<organism evidence="1 2">
    <name type="scientific">Helianthus annuus</name>
    <name type="common">Common sunflower</name>
    <dbReference type="NCBI Taxonomy" id="4232"/>
    <lineage>
        <taxon>Eukaryota</taxon>
        <taxon>Viridiplantae</taxon>
        <taxon>Streptophyta</taxon>
        <taxon>Embryophyta</taxon>
        <taxon>Tracheophyta</taxon>
        <taxon>Spermatophyta</taxon>
        <taxon>Magnoliopsida</taxon>
        <taxon>eudicotyledons</taxon>
        <taxon>Gunneridae</taxon>
        <taxon>Pentapetalae</taxon>
        <taxon>asterids</taxon>
        <taxon>campanulids</taxon>
        <taxon>Asterales</taxon>
        <taxon>Asteraceae</taxon>
        <taxon>Asteroideae</taxon>
        <taxon>Heliantheae alliance</taxon>
        <taxon>Heliantheae</taxon>
        <taxon>Helianthus</taxon>
    </lineage>
</organism>
<dbReference type="AlphaFoldDB" id="A0A9K3EQ64"/>
<dbReference type="Gramene" id="mRNA:HanXRQr2_Chr12g0529431">
    <property type="protein sequence ID" value="mRNA:HanXRQr2_Chr12g0529431"/>
    <property type="gene ID" value="HanXRQr2_Chr12g0529431"/>
</dbReference>
<name>A0A9K3EQ64_HELAN</name>
<dbReference type="EMBL" id="MNCJ02000327">
    <property type="protein sequence ID" value="KAF5776901.1"/>
    <property type="molecule type" value="Genomic_DNA"/>
</dbReference>
<proteinExistence type="predicted"/>
<keyword evidence="2" id="KW-1185">Reference proteome</keyword>
<gene>
    <name evidence="1" type="ORF">HanXRQr2_Chr12g0529431</name>
</gene>
<evidence type="ECO:0000313" key="1">
    <source>
        <dbReference type="EMBL" id="KAF5776901.1"/>
    </source>
</evidence>